<name>A0ABV0BDI5_9SPHN</name>
<sequence>MSRTVVHADFSLSRAIPAPPAQVFQAFADPDLKRRWFAEGEQHEVEEFAVDLREGATERLRYRFREGTPFAGASVVNSDVVLNIVPDERIIWASRMAFGDADISAALVTAELVAAGAGTELVLTFQGAFFEGADGPQIREQGWQVMLDRLSAVVA</sequence>
<evidence type="ECO:0000313" key="4">
    <source>
        <dbReference type="Proteomes" id="UP001427805"/>
    </source>
</evidence>
<keyword evidence="4" id="KW-1185">Reference proteome</keyword>
<accession>A0ABV0BDI5</accession>
<dbReference type="InterPro" id="IPR023393">
    <property type="entry name" value="START-like_dom_sf"/>
</dbReference>
<evidence type="ECO:0000256" key="1">
    <source>
        <dbReference type="ARBA" id="ARBA00006817"/>
    </source>
</evidence>
<feature type="domain" description="Activator of Hsp90 ATPase homologue 1/2-like C-terminal" evidence="2">
    <location>
        <begin position="18"/>
        <end position="154"/>
    </location>
</feature>
<dbReference type="InterPro" id="IPR013538">
    <property type="entry name" value="ASHA1/2-like_C"/>
</dbReference>
<dbReference type="RefSeq" id="WP_346248663.1">
    <property type="nucleotide sequence ID" value="NZ_JBDIZK010000015.1"/>
</dbReference>
<dbReference type="Pfam" id="PF08327">
    <property type="entry name" value="AHSA1"/>
    <property type="match status" value="1"/>
</dbReference>
<dbReference type="EMBL" id="JBDIZK010000015">
    <property type="protein sequence ID" value="MEN3749618.1"/>
    <property type="molecule type" value="Genomic_DNA"/>
</dbReference>
<proteinExistence type="inferred from homology"/>
<evidence type="ECO:0000259" key="2">
    <source>
        <dbReference type="Pfam" id="PF08327"/>
    </source>
</evidence>
<organism evidence="3 4">
    <name type="scientific">Sphingomonas rustica</name>
    <dbReference type="NCBI Taxonomy" id="3103142"/>
    <lineage>
        <taxon>Bacteria</taxon>
        <taxon>Pseudomonadati</taxon>
        <taxon>Pseudomonadota</taxon>
        <taxon>Alphaproteobacteria</taxon>
        <taxon>Sphingomonadales</taxon>
        <taxon>Sphingomonadaceae</taxon>
        <taxon>Sphingomonas</taxon>
    </lineage>
</organism>
<reference evidence="3 4" key="1">
    <citation type="submission" date="2024-05" db="EMBL/GenBank/DDBJ databases">
        <title>Sphingomonas sp. HF-S3 16S ribosomal RNA gene Genome sequencing and assembly.</title>
        <authorList>
            <person name="Lee H."/>
        </authorList>
    </citation>
    <scope>NUCLEOTIDE SEQUENCE [LARGE SCALE GENOMIC DNA]</scope>
    <source>
        <strain evidence="3 4">HF-S3</strain>
    </source>
</reference>
<dbReference type="Proteomes" id="UP001427805">
    <property type="component" value="Unassembled WGS sequence"/>
</dbReference>
<dbReference type="SUPFAM" id="SSF55961">
    <property type="entry name" value="Bet v1-like"/>
    <property type="match status" value="1"/>
</dbReference>
<gene>
    <name evidence="3" type="ORF">TPR58_20765</name>
</gene>
<protein>
    <submittedName>
        <fullName evidence="3">SRPBCC domain-containing protein</fullName>
    </submittedName>
</protein>
<dbReference type="Gene3D" id="3.30.530.20">
    <property type="match status" value="1"/>
</dbReference>
<comment type="similarity">
    <text evidence="1">Belongs to the AHA1 family.</text>
</comment>
<evidence type="ECO:0000313" key="3">
    <source>
        <dbReference type="EMBL" id="MEN3749618.1"/>
    </source>
</evidence>
<comment type="caution">
    <text evidence="3">The sequence shown here is derived from an EMBL/GenBank/DDBJ whole genome shotgun (WGS) entry which is preliminary data.</text>
</comment>